<feature type="compositionally biased region" description="Polar residues" evidence="2">
    <location>
        <begin position="219"/>
        <end position="232"/>
    </location>
</feature>
<dbReference type="GO" id="GO:0000149">
    <property type="term" value="F:SNARE binding"/>
    <property type="evidence" value="ECO:0007669"/>
    <property type="project" value="TreeGrafter"/>
</dbReference>
<feature type="domain" description="C2" evidence="3">
    <location>
        <begin position="269"/>
        <end position="390"/>
    </location>
</feature>
<evidence type="ECO:0000259" key="3">
    <source>
        <dbReference type="PROSITE" id="PS50004"/>
    </source>
</evidence>
<dbReference type="GO" id="GO:0005886">
    <property type="term" value="C:plasma membrane"/>
    <property type="evidence" value="ECO:0007669"/>
    <property type="project" value="TreeGrafter"/>
</dbReference>
<evidence type="ECO:0000313" key="5">
    <source>
        <dbReference type="RefSeq" id="XP_055875238.1"/>
    </source>
</evidence>
<dbReference type="AlphaFoldDB" id="A0A9W2ZJT9"/>
<dbReference type="OrthoDB" id="10259057at2759"/>
<dbReference type="PANTHER" id="PTHR10024:SF234">
    <property type="entry name" value="SYNAPTOTAGMIN-15-RELATED"/>
    <property type="match status" value="1"/>
</dbReference>
<feature type="region of interest" description="Disordered" evidence="2">
    <location>
        <begin position="195"/>
        <end position="240"/>
    </location>
</feature>
<keyword evidence="4" id="KW-1185">Reference proteome</keyword>
<dbReference type="FunFam" id="2.60.40.150:FF:000237">
    <property type="entry name" value="Synaptotagmin 15"/>
    <property type="match status" value="1"/>
</dbReference>
<protein>
    <submittedName>
        <fullName evidence="5">Synaptotagmin-15-like isoform X1</fullName>
    </submittedName>
</protein>
<evidence type="ECO:0000256" key="1">
    <source>
        <dbReference type="ARBA" id="ARBA00022737"/>
    </source>
</evidence>
<feature type="region of interest" description="Disordered" evidence="2">
    <location>
        <begin position="104"/>
        <end position="171"/>
    </location>
</feature>
<dbReference type="GO" id="GO:0017156">
    <property type="term" value="P:calcium-ion regulated exocytosis"/>
    <property type="evidence" value="ECO:0007669"/>
    <property type="project" value="TreeGrafter"/>
</dbReference>
<feature type="region of interest" description="Disordered" evidence="2">
    <location>
        <begin position="1"/>
        <end position="20"/>
    </location>
</feature>
<feature type="region of interest" description="Disordered" evidence="2">
    <location>
        <begin position="26"/>
        <end position="50"/>
    </location>
</feature>
<reference evidence="5" key="1">
    <citation type="submission" date="2025-08" db="UniProtKB">
        <authorList>
            <consortium name="RefSeq"/>
        </authorList>
    </citation>
    <scope>IDENTIFICATION</scope>
</reference>
<dbReference type="GO" id="GO:0030276">
    <property type="term" value="F:clathrin binding"/>
    <property type="evidence" value="ECO:0007669"/>
    <property type="project" value="TreeGrafter"/>
</dbReference>
<dbReference type="PROSITE" id="PS50004">
    <property type="entry name" value="C2"/>
    <property type="match status" value="2"/>
</dbReference>
<dbReference type="GO" id="GO:0005509">
    <property type="term" value="F:calcium ion binding"/>
    <property type="evidence" value="ECO:0007669"/>
    <property type="project" value="TreeGrafter"/>
</dbReference>
<dbReference type="GeneID" id="106059824"/>
<evidence type="ECO:0000313" key="4">
    <source>
        <dbReference type="Proteomes" id="UP001165740"/>
    </source>
</evidence>
<dbReference type="GO" id="GO:0001786">
    <property type="term" value="F:phosphatidylserine binding"/>
    <property type="evidence" value="ECO:0007669"/>
    <property type="project" value="TreeGrafter"/>
</dbReference>
<name>A0A9W2ZJT9_BIOGL</name>
<dbReference type="InterPro" id="IPR035892">
    <property type="entry name" value="C2_domain_sf"/>
</dbReference>
<keyword evidence="1" id="KW-0677">Repeat</keyword>
<dbReference type="Proteomes" id="UP001165740">
    <property type="component" value="Chromosome 2"/>
</dbReference>
<proteinExistence type="predicted"/>
<dbReference type="SMART" id="SM00239">
    <property type="entry name" value="C2"/>
    <property type="match status" value="2"/>
</dbReference>
<evidence type="ECO:0000256" key="2">
    <source>
        <dbReference type="SAM" id="MobiDB-lite"/>
    </source>
</evidence>
<organism evidence="4 5">
    <name type="scientific">Biomphalaria glabrata</name>
    <name type="common">Bloodfluke planorb</name>
    <name type="synonym">Freshwater snail</name>
    <dbReference type="NCBI Taxonomy" id="6526"/>
    <lineage>
        <taxon>Eukaryota</taxon>
        <taxon>Metazoa</taxon>
        <taxon>Spiralia</taxon>
        <taxon>Lophotrochozoa</taxon>
        <taxon>Mollusca</taxon>
        <taxon>Gastropoda</taxon>
        <taxon>Heterobranchia</taxon>
        <taxon>Euthyneura</taxon>
        <taxon>Panpulmonata</taxon>
        <taxon>Hygrophila</taxon>
        <taxon>Lymnaeoidea</taxon>
        <taxon>Planorbidae</taxon>
        <taxon>Biomphalaria</taxon>
    </lineage>
</organism>
<feature type="compositionally biased region" description="Low complexity" evidence="2">
    <location>
        <begin position="113"/>
        <end position="142"/>
    </location>
</feature>
<dbReference type="GO" id="GO:0070382">
    <property type="term" value="C:exocytic vesicle"/>
    <property type="evidence" value="ECO:0007669"/>
    <property type="project" value="TreeGrafter"/>
</dbReference>
<dbReference type="RefSeq" id="XP_055875238.1">
    <property type="nucleotide sequence ID" value="XM_056019263.1"/>
</dbReference>
<dbReference type="InterPro" id="IPR047897">
    <property type="entry name" value="Synaptotagmin-15/17_C2A"/>
</dbReference>
<dbReference type="Pfam" id="PF00168">
    <property type="entry name" value="C2"/>
    <property type="match status" value="2"/>
</dbReference>
<feature type="compositionally biased region" description="Polar residues" evidence="2">
    <location>
        <begin position="38"/>
        <end position="50"/>
    </location>
</feature>
<dbReference type="Gene3D" id="2.60.40.150">
    <property type="entry name" value="C2 domain"/>
    <property type="match status" value="2"/>
</dbReference>
<feature type="domain" description="C2" evidence="3">
    <location>
        <begin position="404"/>
        <end position="526"/>
    </location>
</feature>
<dbReference type="GO" id="GO:0005544">
    <property type="term" value="F:calcium-dependent phospholipid binding"/>
    <property type="evidence" value="ECO:0007669"/>
    <property type="project" value="TreeGrafter"/>
</dbReference>
<dbReference type="SUPFAM" id="SSF49562">
    <property type="entry name" value="C2 domain (Calcium/lipid-binding domain, CaLB)"/>
    <property type="match status" value="2"/>
</dbReference>
<sequence>MEEDSAMMTRSNRPPPVFSFATLRRCATMDNEEKKSTPPETKTSSASMSALHSHTLSNNLNNNGEVCPDGGDGANAWSWFGASERTRHGLVDLIHSKILGKAAMDPRNRSYQPGSTSTSPCSSHSSSPRGTPLATPLVTPTANVSSKIFPPSASGAKVPVAQTPSLPSSSRDKPVFRRYLSLIVFPSSLKQIPFTVPTSPHGPGCRTGLKKGEHHSLDDSSASGRSEPTSPTGKRPSVEIPGAYALGSIDPALYKVADEDDHYDIPPDHIGRIWFATEYDRETEKLMVTVIKARNLPSRTQGLDNACDPFVRLYLMPDERRYLQSKMRKKTCHPKFEETYVFQVSHRALEERVLKLTVLDVDRHKRHQVIGHALYPLREHDCENNVRLVIWRDLEREVSECTANKGEILVSLCYNNHLERLTIGLFETRDMCTTPPTAPGIDAYVKITLMIQNKPVKVKKTELAKKTTNPNFNESFTFKVANSSLDSASINLSVMQHNTGLKDKQLGRIVLGSFMFARNKELDHWNEMLANQREQILHWHTLT</sequence>
<accession>A0A9W2ZJT9</accession>
<gene>
    <name evidence="5" type="primary">LOC106059824</name>
</gene>
<dbReference type="InterPro" id="IPR000008">
    <property type="entry name" value="C2_dom"/>
</dbReference>
<dbReference type="PANTHER" id="PTHR10024">
    <property type="entry name" value="SYNAPTOTAGMIN"/>
    <property type="match status" value="1"/>
</dbReference>
<dbReference type="CDD" id="cd08390">
    <property type="entry name" value="C2A_Synaptotagmin-15-17"/>
    <property type="match status" value="1"/>
</dbReference>